<dbReference type="Gene3D" id="2.60.120.200">
    <property type="match status" value="1"/>
</dbReference>
<dbReference type="PANTHER" id="PTHR46130:SF1">
    <property type="entry name" value="PAPPALYSIN-2"/>
    <property type="match status" value="1"/>
</dbReference>
<keyword evidence="2" id="KW-0677">Repeat</keyword>
<dbReference type="SUPFAM" id="SSF49899">
    <property type="entry name" value="Concanavalin A-like lectins/glucanases"/>
    <property type="match status" value="1"/>
</dbReference>
<accession>A0A1U7RRS5</accession>
<evidence type="ECO:0000256" key="4">
    <source>
        <dbReference type="ARBA" id="ARBA00023180"/>
    </source>
</evidence>
<dbReference type="GO" id="GO:0005615">
    <property type="term" value="C:extracellular space"/>
    <property type="evidence" value="ECO:0007669"/>
    <property type="project" value="TreeGrafter"/>
</dbReference>
<dbReference type="PANTHER" id="PTHR46130">
    <property type="entry name" value="LAMGL DOMAIN-CONTAINING PROTEIN"/>
    <property type="match status" value="1"/>
</dbReference>
<dbReference type="STRING" id="38654.A0A1U7RRS5"/>
<keyword evidence="4" id="KW-0325">Glycoprotein</keyword>
<dbReference type="GeneID" id="102374624"/>
<dbReference type="SMART" id="SM00004">
    <property type="entry name" value="NL"/>
    <property type="match status" value="1"/>
</dbReference>
<dbReference type="CTD" id="60676"/>
<keyword evidence="3" id="KW-1015">Disulfide bond</keyword>
<sequence length="378" mass="43359">MYPGIPHFCVIYLTRFPLSYHPAGVFDNCSHAVSNKGWALGIHLWQHLGKKDARFFFSLRTDRMKRATVVSGYHRYRPNTWTHVAATYDGQWMTLYLDGVRVGRNDQQAGALHSAFMASCRTLILGGDTSEDGHNFRGHLMSLALWNIALPQDRLQRGFLQVAEGGDAALVLSTSFARLEEQWVTFKDEVYPLLENLPMPEPDVLFPLAPPECGQTVCDNVELISHYNRHWPLRSEKMVRYRVVNIHDDRGLQPTVSREQISRQHQALSEAFSRYNITWQLTLHEVYNSSLRHRTVLVNCEPSKIGNDHCDPECEHPLTGYDGGDCRLQGRCFSWKRRDGICHMECNNMLDDFDDGDCCDPQVTDVRKTCFDPDSPER</sequence>
<dbReference type="SMART" id="SM00560">
    <property type="entry name" value="LamGL"/>
    <property type="match status" value="1"/>
</dbReference>
<dbReference type="GO" id="GO:0004222">
    <property type="term" value="F:metalloendopeptidase activity"/>
    <property type="evidence" value="ECO:0007669"/>
    <property type="project" value="TreeGrafter"/>
</dbReference>
<dbReference type="AlphaFoldDB" id="A0A1U7RRS5"/>
<protein>
    <submittedName>
        <fullName evidence="8">Pappalysin-2</fullName>
    </submittedName>
</protein>
<dbReference type="InterPro" id="IPR006558">
    <property type="entry name" value="LamG-like"/>
</dbReference>
<dbReference type="KEGG" id="asn:102374624"/>
<keyword evidence="1" id="KW-0732">Signal</keyword>
<organism evidence="7 8">
    <name type="scientific">Alligator sinensis</name>
    <name type="common">Chinese alligator</name>
    <dbReference type="NCBI Taxonomy" id="38654"/>
    <lineage>
        <taxon>Eukaryota</taxon>
        <taxon>Metazoa</taxon>
        <taxon>Chordata</taxon>
        <taxon>Craniata</taxon>
        <taxon>Vertebrata</taxon>
        <taxon>Euteleostomi</taxon>
        <taxon>Archelosauria</taxon>
        <taxon>Archosauria</taxon>
        <taxon>Crocodylia</taxon>
        <taxon>Alligatoridae</taxon>
        <taxon>Alligatorinae</taxon>
        <taxon>Alligator</taxon>
    </lineage>
</organism>
<name>A0A1U7RRS5_ALLSI</name>
<evidence type="ECO:0000256" key="3">
    <source>
        <dbReference type="ARBA" id="ARBA00023157"/>
    </source>
</evidence>
<evidence type="ECO:0000313" key="7">
    <source>
        <dbReference type="Proteomes" id="UP000189705"/>
    </source>
</evidence>
<reference evidence="8" key="1">
    <citation type="submission" date="2025-08" db="UniProtKB">
        <authorList>
            <consortium name="RefSeq"/>
        </authorList>
    </citation>
    <scope>IDENTIFICATION</scope>
</reference>
<dbReference type="OrthoDB" id="536211at2759"/>
<evidence type="ECO:0000256" key="1">
    <source>
        <dbReference type="ARBA" id="ARBA00022729"/>
    </source>
</evidence>
<dbReference type="GO" id="GO:0006508">
    <property type="term" value="P:proteolysis"/>
    <property type="evidence" value="ECO:0007669"/>
    <property type="project" value="TreeGrafter"/>
</dbReference>
<dbReference type="InParanoid" id="A0A1U7RRS5"/>
<dbReference type="Pfam" id="PF00066">
    <property type="entry name" value="Notch"/>
    <property type="match status" value="1"/>
</dbReference>
<gene>
    <name evidence="8" type="primary">PAPPA2</name>
</gene>
<dbReference type="eggNOG" id="ENOG502T72R">
    <property type="taxonomic scope" value="Eukaryota"/>
</dbReference>
<evidence type="ECO:0000259" key="6">
    <source>
        <dbReference type="SMART" id="SM00560"/>
    </source>
</evidence>
<dbReference type="RefSeq" id="XP_006017810.1">
    <property type="nucleotide sequence ID" value="XM_006017748.1"/>
</dbReference>
<dbReference type="InterPro" id="IPR000800">
    <property type="entry name" value="Notch_dom"/>
</dbReference>
<dbReference type="InterPro" id="IPR043543">
    <property type="entry name" value="PAPPA/PAPPA2"/>
</dbReference>
<keyword evidence="7" id="KW-1185">Reference proteome</keyword>
<evidence type="ECO:0000259" key="5">
    <source>
        <dbReference type="SMART" id="SM00004"/>
    </source>
</evidence>
<dbReference type="Gene3D" id="3.30.300.320">
    <property type="match status" value="1"/>
</dbReference>
<dbReference type="Proteomes" id="UP000189705">
    <property type="component" value="Unplaced"/>
</dbReference>
<proteinExistence type="predicted"/>
<feature type="domain" description="LamG-like jellyroll fold" evidence="6">
    <location>
        <begin position="6"/>
        <end position="153"/>
    </location>
</feature>
<evidence type="ECO:0000313" key="8">
    <source>
        <dbReference type="RefSeq" id="XP_006017810.1"/>
    </source>
</evidence>
<dbReference type="Pfam" id="PF13385">
    <property type="entry name" value="Laminin_G_3"/>
    <property type="match status" value="1"/>
</dbReference>
<evidence type="ECO:0000256" key="2">
    <source>
        <dbReference type="ARBA" id="ARBA00022737"/>
    </source>
</evidence>
<feature type="domain" description="LNR" evidence="5">
    <location>
        <begin position="285"/>
        <end position="327"/>
    </location>
</feature>
<dbReference type="InterPro" id="IPR013320">
    <property type="entry name" value="ConA-like_dom_sf"/>
</dbReference>
<dbReference type="GO" id="GO:0007166">
    <property type="term" value="P:cell surface receptor signaling pathway"/>
    <property type="evidence" value="ECO:0007669"/>
    <property type="project" value="TreeGrafter"/>
</dbReference>